<dbReference type="EMBL" id="JALJOT010000006">
    <property type="protein sequence ID" value="KAK9909925.1"/>
    <property type="molecule type" value="Genomic_DNA"/>
</dbReference>
<accession>A0ABR2YT67</accession>
<proteinExistence type="predicted"/>
<evidence type="ECO:0000313" key="2">
    <source>
        <dbReference type="Proteomes" id="UP001491310"/>
    </source>
</evidence>
<organism evidence="1 2">
    <name type="scientific">Coccomyxa subellipsoidea</name>
    <dbReference type="NCBI Taxonomy" id="248742"/>
    <lineage>
        <taxon>Eukaryota</taxon>
        <taxon>Viridiplantae</taxon>
        <taxon>Chlorophyta</taxon>
        <taxon>core chlorophytes</taxon>
        <taxon>Trebouxiophyceae</taxon>
        <taxon>Trebouxiophyceae incertae sedis</taxon>
        <taxon>Coccomyxaceae</taxon>
        <taxon>Coccomyxa</taxon>
    </lineage>
</organism>
<dbReference type="PANTHER" id="PTHR33428:SF14">
    <property type="entry name" value="CARBOXYLESTERASE TYPE B DOMAIN-CONTAINING PROTEIN"/>
    <property type="match status" value="1"/>
</dbReference>
<comment type="caution">
    <text evidence="1">The sequence shown here is derived from an EMBL/GenBank/DDBJ whole genome shotgun (WGS) entry which is preliminary data.</text>
</comment>
<keyword evidence="2" id="KW-1185">Reference proteome</keyword>
<evidence type="ECO:0008006" key="3">
    <source>
        <dbReference type="Google" id="ProtNLM"/>
    </source>
</evidence>
<reference evidence="1 2" key="1">
    <citation type="journal article" date="2024" name="Nat. Commun.">
        <title>Phylogenomics reveals the evolutionary origins of lichenization in chlorophyte algae.</title>
        <authorList>
            <person name="Puginier C."/>
            <person name="Libourel C."/>
            <person name="Otte J."/>
            <person name="Skaloud P."/>
            <person name="Haon M."/>
            <person name="Grisel S."/>
            <person name="Petersen M."/>
            <person name="Berrin J.G."/>
            <person name="Delaux P.M."/>
            <person name="Dal Grande F."/>
            <person name="Keller J."/>
        </authorList>
    </citation>
    <scope>NUCLEOTIDE SEQUENCE [LARGE SCALE GENOMIC DNA]</scope>
    <source>
        <strain evidence="1 2">SAG 216-7</strain>
    </source>
</reference>
<dbReference type="SUPFAM" id="SSF53474">
    <property type="entry name" value="alpha/beta-Hydrolases"/>
    <property type="match status" value="1"/>
</dbReference>
<dbReference type="Pfam" id="PF07224">
    <property type="entry name" value="Chlorophyllase"/>
    <property type="match status" value="1"/>
</dbReference>
<dbReference type="InterPro" id="IPR017395">
    <property type="entry name" value="Chlorophyllase-like"/>
</dbReference>
<protein>
    <recommendedName>
        <fullName evidence="3">Chlorophyllase</fullName>
    </recommendedName>
</protein>
<sequence>MTPEVASIPRPYPILFFFNGFQARLSFYQGYAEHLASFGFILVQYNGPSLCIIPDKYEVNFLDGILSWLADENQSKDSQLYGLLDFDRVAVAGHSRGAKLACLHFANRPQVKAAYLIDPVDNTTYTPESTDYPSAVRALRESGKAVAITGAGIVGRCNPNGSNSENFYGAAASKSWLTLVAQSSHTEFLNAGFILNRAFAVLCGARGKNSFQETLRLTAPPMLAWMESQLRGDDPGAKVRLMGFYRYMDSEEAAGTVRFHIKPGATRGTEEQRDIVSHQLESAVSEGSSVNERSLENALYVAK</sequence>
<name>A0ABR2YT67_9CHLO</name>
<gene>
    <name evidence="1" type="ORF">WJX75_009568</name>
</gene>
<dbReference type="Gene3D" id="3.40.50.1820">
    <property type="entry name" value="alpha/beta hydrolase"/>
    <property type="match status" value="1"/>
</dbReference>
<dbReference type="Proteomes" id="UP001491310">
    <property type="component" value="Unassembled WGS sequence"/>
</dbReference>
<evidence type="ECO:0000313" key="1">
    <source>
        <dbReference type="EMBL" id="KAK9909925.1"/>
    </source>
</evidence>
<dbReference type="PANTHER" id="PTHR33428">
    <property type="entry name" value="CHLOROPHYLLASE-2, CHLOROPLASTIC"/>
    <property type="match status" value="1"/>
</dbReference>
<dbReference type="InterPro" id="IPR029058">
    <property type="entry name" value="AB_hydrolase_fold"/>
</dbReference>